<keyword evidence="8" id="KW-0902">Two-component regulatory system</keyword>
<keyword evidence="10" id="KW-1133">Transmembrane helix</keyword>
<keyword evidence="4" id="KW-0808">Transferase</keyword>
<dbReference type="InterPro" id="IPR050482">
    <property type="entry name" value="Sensor_HK_TwoCompSys"/>
</dbReference>
<gene>
    <name evidence="13" type="ORF">ACFQ2J_16240</name>
</gene>
<dbReference type="SUPFAM" id="SSF55874">
    <property type="entry name" value="ATPase domain of HSP90 chaperone/DNA topoisomerase II/histidine kinase"/>
    <property type="match status" value="1"/>
</dbReference>
<dbReference type="GO" id="GO:0016301">
    <property type="term" value="F:kinase activity"/>
    <property type="evidence" value="ECO:0007669"/>
    <property type="project" value="UniProtKB-KW"/>
</dbReference>
<organism evidence="13 14">
    <name type="scientific">Thalassobacillus hwangdonensis</name>
    <dbReference type="NCBI Taxonomy" id="546108"/>
    <lineage>
        <taxon>Bacteria</taxon>
        <taxon>Bacillati</taxon>
        <taxon>Bacillota</taxon>
        <taxon>Bacilli</taxon>
        <taxon>Bacillales</taxon>
        <taxon>Bacillaceae</taxon>
        <taxon>Thalassobacillus</taxon>
    </lineage>
</organism>
<name>A0ABW3L7L8_9BACI</name>
<dbReference type="InterPro" id="IPR011712">
    <property type="entry name" value="Sig_transdc_His_kin_sub3_dim/P"/>
</dbReference>
<evidence type="ECO:0000313" key="14">
    <source>
        <dbReference type="Proteomes" id="UP001596990"/>
    </source>
</evidence>
<dbReference type="Pfam" id="PF07730">
    <property type="entry name" value="HisKA_3"/>
    <property type="match status" value="1"/>
</dbReference>
<reference evidence="14" key="1">
    <citation type="journal article" date="2019" name="Int. J. Syst. Evol. Microbiol.">
        <title>The Global Catalogue of Microorganisms (GCM) 10K type strain sequencing project: providing services to taxonomists for standard genome sequencing and annotation.</title>
        <authorList>
            <consortium name="The Broad Institute Genomics Platform"/>
            <consortium name="The Broad Institute Genome Sequencing Center for Infectious Disease"/>
            <person name="Wu L."/>
            <person name="Ma J."/>
        </authorList>
    </citation>
    <scope>NUCLEOTIDE SEQUENCE [LARGE SCALE GENOMIC DNA]</scope>
    <source>
        <strain evidence="14">CCUG 56607</strain>
    </source>
</reference>
<evidence type="ECO:0000259" key="11">
    <source>
        <dbReference type="Pfam" id="PF02518"/>
    </source>
</evidence>
<evidence type="ECO:0000256" key="5">
    <source>
        <dbReference type="ARBA" id="ARBA00022741"/>
    </source>
</evidence>
<dbReference type="Proteomes" id="UP001596990">
    <property type="component" value="Unassembled WGS sequence"/>
</dbReference>
<accession>A0ABW3L7L8</accession>
<dbReference type="InterPro" id="IPR003594">
    <property type="entry name" value="HATPase_dom"/>
</dbReference>
<keyword evidence="10" id="KW-0812">Transmembrane</keyword>
<keyword evidence="6 13" id="KW-0418">Kinase</keyword>
<dbReference type="RefSeq" id="WP_386062957.1">
    <property type="nucleotide sequence ID" value="NZ_JBHTKL010000006.1"/>
</dbReference>
<feature type="transmembrane region" description="Helical" evidence="10">
    <location>
        <begin position="30"/>
        <end position="53"/>
    </location>
</feature>
<dbReference type="InterPro" id="IPR036890">
    <property type="entry name" value="HATPase_C_sf"/>
</dbReference>
<dbReference type="Pfam" id="PF02518">
    <property type="entry name" value="HATPase_c"/>
    <property type="match status" value="1"/>
</dbReference>
<evidence type="ECO:0000259" key="12">
    <source>
        <dbReference type="Pfam" id="PF07730"/>
    </source>
</evidence>
<dbReference type="EC" id="2.7.13.3" evidence="2"/>
<dbReference type="CDD" id="cd16917">
    <property type="entry name" value="HATPase_UhpB-NarQ-NarX-like"/>
    <property type="match status" value="1"/>
</dbReference>
<evidence type="ECO:0000256" key="2">
    <source>
        <dbReference type="ARBA" id="ARBA00012438"/>
    </source>
</evidence>
<evidence type="ECO:0000256" key="3">
    <source>
        <dbReference type="ARBA" id="ARBA00022553"/>
    </source>
</evidence>
<evidence type="ECO:0000256" key="10">
    <source>
        <dbReference type="SAM" id="Phobius"/>
    </source>
</evidence>
<comment type="catalytic activity">
    <reaction evidence="1">
        <text>ATP + protein L-histidine = ADP + protein N-phospho-L-histidine.</text>
        <dbReference type="EC" id="2.7.13.3"/>
    </reaction>
</comment>
<feature type="domain" description="Histidine kinase/HSP90-like ATPase" evidence="11">
    <location>
        <begin position="189"/>
        <end position="271"/>
    </location>
</feature>
<evidence type="ECO:0000256" key="4">
    <source>
        <dbReference type="ARBA" id="ARBA00022679"/>
    </source>
</evidence>
<evidence type="ECO:0000256" key="9">
    <source>
        <dbReference type="SAM" id="Coils"/>
    </source>
</evidence>
<protein>
    <recommendedName>
        <fullName evidence="2">histidine kinase</fullName>
        <ecNumber evidence="2">2.7.13.3</ecNumber>
    </recommendedName>
</protein>
<keyword evidence="5" id="KW-0547">Nucleotide-binding</keyword>
<keyword evidence="9" id="KW-0175">Coiled coil</keyword>
<feature type="domain" description="Signal transduction histidine kinase subgroup 3 dimerisation and phosphoacceptor" evidence="12">
    <location>
        <begin position="80"/>
        <end position="140"/>
    </location>
</feature>
<dbReference type="Gene3D" id="3.30.565.10">
    <property type="entry name" value="Histidine kinase-like ATPase, C-terminal domain"/>
    <property type="match status" value="1"/>
</dbReference>
<feature type="coiled-coil region" evidence="9">
    <location>
        <begin position="111"/>
        <end position="138"/>
    </location>
</feature>
<keyword evidence="7" id="KW-0067">ATP-binding</keyword>
<feature type="coiled-coil region" evidence="9">
    <location>
        <begin position="51"/>
        <end position="83"/>
    </location>
</feature>
<dbReference type="PANTHER" id="PTHR24421">
    <property type="entry name" value="NITRATE/NITRITE SENSOR PROTEIN NARX-RELATED"/>
    <property type="match status" value="1"/>
</dbReference>
<evidence type="ECO:0000256" key="7">
    <source>
        <dbReference type="ARBA" id="ARBA00022840"/>
    </source>
</evidence>
<sequence>MTYKQIKWLILVGPAVMIGLWEYIRHEFLLSIISMNTGNVLTPILLLVISLVINRQLFKLMEKQREELEEEKMKKAIMEERQAISSELHDSISQSLFLLGVKIDRLERETNDDNRKQITHLKQAMQNIQKNVRQSIKQLRKPNPIIHSWHTTLKELVERVQAELPDATIDINWELNDEEWSMEEKVQTYFIIREALTNIIKHATDVTHIVIEASPDESGWRYTVSDDGDDPYEYSPEDTHYGLDIMNERAQQMGWHLQIKRSDDRTIVKVEVKH</sequence>
<comment type="caution">
    <text evidence="13">The sequence shown here is derived from an EMBL/GenBank/DDBJ whole genome shotgun (WGS) entry which is preliminary data.</text>
</comment>
<evidence type="ECO:0000313" key="13">
    <source>
        <dbReference type="EMBL" id="MFD1020738.1"/>
    </source>
</evidence>
<proteinExistence type="predicted"/>
<feature type="transmembrane region" description="Helical" evidence="10">
    <location>
        <begin position="7"/>
        <end position="24"/>
    </location>
</feature>
<evidence type="ECO:0000256" key="6">
    <source>
        <dbReference type="ARBA" id="ARBA00022777"/>
    </source>
</evidence>
<keyword evidence="3" id="KW-0597">Phosphoprotein</keyword>
<evidence type="ECO:0000256" key="8">
    <source>
        <dbReference type="ARBA" id="ARBA00023012"/>
    </source>
</evidence>
<evidence type="ECO:0000256" key="1">
    <source>
        <dbReference type="ARBA" id="ARBA00000085"/>
    </source>
</evidence>
<dbReference type="Gene3D" id="1.20.5.1930">
    <property type="match status" value="1"/>
</dbReference>
<dbReference type="PANTHER" id="PTHR24421:SF10">
    <property type="entry name" value="NITRATE_NITRITE SENSOR PROTEIN NARQ"/>
    <property type="match status" value="1"/>
</dbReference>
<keyword evidence="14" id="KW-1185">Reference proteome</keyword>
<dbReference type="EMBL" id="JBHTKL010000006">
    <property type="protein sequence ID" value="MFD1020738.1"/>
    <property type="molecule type" value="Genomic_DNA"/>
</dbReference>
<keyword evidence="10" id="KW-0472">Membrane</keyword>